<dbReference type="AlphaFoldDB" id="A0A9P5SC22"/>
<organism evidence="14 15">
    <name type="scientific">Podila minutissima</name>
    <dbReference type="NCBI Taxonomy" id="64525"/>
    <lineage>
        <taxon>Eukaryota</taxon>
        <taxon>Fungi</taxon>
        <taxon>Fungi incertae sedis</taxon>
        <taxon>Mucoromycota</taxon>
        <taxon>Mortierellomycotina</taxon>
        <taxon>Mortierellomycetes</taxon>
        <taxon>Mortierellales</taxon>
        <taxon>Mortierellaceae</taxon>
        <taxon>Podila</taxon>
    </lineage>
</organism>
<dbReference type="InterPro" id="IPR000834">
    <property type="entry name" value="Peptidase_M14"/>
</dbReference>
<evidence type="ECO:0000256" key="12">
    <source>
        <dbReference type="SAM" id="SignalP"/>
    </source>
</evidence>
<keyword evidence="8" id="KW-0862">Zinc</keyword>
<dbReference type="PROSITE" id="PS52035">
    <property type="entry name" value="PEPTIDASE_M14"/>
    <property type="match status" value="1"/>
</dbReference>
<keyword evidence="15" id="KW-1185">Reference proteome</keyword>
<name>A0A9P5SC22_9FUNG</name>
<keyword evidence="3" id="KW-0121">Carboxypeptidase</keyword>
<evidence type="ECO:0000256" key="6">
    <source>
        <dbReference type="ARBA" id="ARBA00022729"/>
    </source>
</evidence>
<evidence type="ECO:0000259" key="13">
    <source>
        <dbReference type="PROSITE" id="PS52035"/>
    </source>
</evidence>
<dbReference type="FunFam" id="3.40.630.10:FF:000084">
    <property type="entry name" value="Carboxypeptidase B2"/>
    <property type="match status" value="1"/>
</dbReference>
<evidence type="ECO:0000313" key="14">
    <source>
        <dbReference type="EMBL" id="KAF9322999.1"/>
    </source>
</evidence>
<evidence type="ECO:0000313" key="15">
    <source>
        <dbReference type="Proteomes" id="UP000696485"/>
    </source>
</evidence>
<comment type="similarity">
    <text evidence="2 10">Belongs to the peptidase M14 family.</text>
</comment>
<evidence type="ECO:0000256" key="1">
    <source>
        <dbReference type="ARBA" id="ARBA00001947"/>
    </source>
</evidence>
<sequence length="403" mass="44906">MRLMPLTAAFLLALAAASPVVVFNKPTKVASDASSPLLLSIHKPQAQGQGQSQGHFAPVVALEESGDDHKKRPPRVNVTAWFESYHRSDDIRQYFLQLADDYRDLVTFVPQLARTYEGREVYAVKIGAKGCESRDKPQVWIQALQHAREWATGTTAQYLAHHFTSRYGKSSNVTKILRAAEIIIIPNMNPDGYEFSWDADRLWRKNRRNNGNGIYGVDLNRNWPDHWGNGGSSTDPDAEDYGGPHANSEPEVRGLVNFFKSQRRVLGAVDLHTHAQLILRPQGYTNASSPHEAEMKHVGDTMAQVIKGVHEMEYTSARLHEVSPLLTSGSTVDWFYSDQAASANGGQRAYSYAFELRPSPEGSEGGKIGFILPIEEVVPLGEEIAAAMEYFVEYIVKNPLKEK</sequence>
<evidence type="ECO:0000256" key="11">
    <source>
        <dbReference type="SAM" id="MobiDB-lite"/>
    </source>
</evidence>
<comment type="cofactor">
    <cofactor evidence="1">
        <name>Zn(2+)</name>
        <dbReference type="ChEBI" id="CHEBI:29105"/>
    </cofactor>
</comment>
<dbReference type="PANTHER" id="PTHR11705:SF143">
    <property type="entry name" value="SLL0236 PROTEIN"/>
    <property type="match status" value="1"/>
</dbReference>
<gene>
    <name evidence="14" type="ORF">BG006_001855</name>
</gene>
<keyword evidence="5" id="KW-0479">Metal-binding</keyword>
<dbReference type="GO" id="GO:0008270">
    <property type="term" value="F:zinc ion binding"/>
    <property type="evidence" value="ECO:0007669"/>
    <property type="project" value="InterPro"/>
</dbReference>
<dbReference type="PANTHER" id="PTHR11705">
    <property type="entry name" value="PROTEASE FAMILY M14 CARBOXYPEPTIDASE A,B"/>
    <property type="match status" value="1"/>
</dbReference>
<feature type="chain" id="PRO_5040136493" description="Peptidase M14 domain-containing protein" evidence="12">
    <location>
        <begin position="18"/>
        <end position="403"/>
    </location>
</feature>
<dbReference type="GO" id="GO:0006508">
    <property type="term" value="P:proteolysis"/>
    <property type="evidence" value="ECO:0007669"/>
    <property type="project" value="UniProtKB-KW"/>
</dbReference>
<comment type="caution">
    <text evidence="14">The sequence shown here is derived from an EMBL/GenBank/DDBJ whole genome shotgun (WGS) entry which is preliminary data.</text>
</comment>
<keyword evidence="4" id="KW-0645">Protease</keyword>
<dbReference type="Pfam" id="PF00246">
    <property type="entry name" value="Peptidase_M14"/>
    <property type="match status" value="1"/>
</dbReference>
<evidence type="ECO:0000256" key="3">
    <source>
        <dbReference type="ARBA" id="ARBA00022645"/>
    </source>
</evidence>
<dbReference type="GO" id="GO:0004181">
    <property type="term" value="F:metallocarboxypeptidase activity"/>
    <property type="evidence" value="ECO:0007669"/>
    <property type="project" value="InterPro"/>
</dbReference>
<accession>A0A9P5SC22</accession>
<dbReference type="PRINTS" id="PR00765">
    <property type="entry name" value="CRBOXYPTASEA"/>
</dbReference>
<feature type="domain" description="Peptidase M14" evidence="13">
    <location>
        <begin position="84"/>
        <end position="395"/>
    </location>
</feature>
<evidence type="ECO:0000256" key="8">
    <source>
        <dbReference type="ARBA" id="ARBA00022833"/>
    </source>
</evidence>
<dbReference type="Gene3D" id="3.40.630.10">
    <property type="entry name" value="Zn peptidases"/>
    <property type="match status" value="1"/>
</dbReference>
<evidence type="ECO:0000256" key="9">
    <source>
        <dbReference type="ARBA" id="ARBA00023049"/>
    </source>
</evidence>
<evidence type="ECO:0000256" key="5">
    <source>
        <dbReference type="ARBA" id="ARBA00022723"/>
    </source>
</evidence>
<dbReference type="SUPFAM" id="SSF53187">
    <property type="entry name" value="Zn-dependent exopeptidases"/>
    <property type="match status" value="1"/>
</dbReference>
<dbReference type="GO" id="GO:0005615">
    <property type="term" value="C:extracellular space"/>
    <property type="evidence" value="ECO:0007669"/>
    <property type="project" value="TreeGrafter"/>
</dbReference>
<keyword evidence="7" id="KW-0378">Hydrolase</keyword>
<evidence type="ECO:0000256" key="4">
    <source>
        <dbReference type="ARBA" id="ARBA00022670"/>
    </source>
</evidence>
<evidence type="ECO:0000256" key="7">
    <source>
        <dbReference type="ARBA" id="ARBA00022801"/>
    </source>
</evidence>
<protein>
    <recommendedName>
        <fullName evidence="13">Peptidase M14 domain-containing protein</fullName>
    </recommendedName>
</protein>
<dbReference type="EMBL" id="JAAAUY010001395">
    <property type="protein sequence ID" value="KAF9322999.1"/>
    <property type="molecule type" value="Genomic_DNA"/>
</dbReference>
<dbReference type="Proteomes" id="UP000696485">
    <property type="component" value="Unassembled WGS sequence"/>
</dbReference>
<evidence type="ECO:0000256" key="2">
    <source>
        <dbReference type="ARBA" id="ARBA00005988"/>
    </source>
</evidence>
<dbReference type="SMART" id="SM00631">
    <property type="entry name" value="Zn_pept"/>
    <property type="match status" value="1"/>
</dbReference>
<feature type="signal peptide" evidence="12">
    <location>
        <begin position="1"/>
        <end position="17"/>
    </location>
</feature>
<reference evidence="14" key="1">
    <citation type="journal article" date="2020" name="Fungal Divers.">
        <title>Resolving the Mortierellaceae phylogeny through synthesis of multi-gene phylogenetics and phylogenomics.</title>
        <authorList>
            <person name="Vandepol N."/>
            <person name="Liber J."/>
            <person name="Desiro A."/>
            <person name="Na H."/>
            <person name="Kennedy M."/>
            <person name="Barry K."/>
            <person name="Grigoriev I.V."/>
            <person name="Miller A.N."/>
            <person name="O'Donnell K."/>
            <person name="Stajich J.E."/>
            <person name="Bonito G."/>
        </authorList>
    </citation>
    <scope>NUCLEOTIDE SEQUENCE</scope>
    <source>
        <strain evidence="14">NVP1</strain>
    </source>
</reference>
<keyword evidence="6 12" id="KW-0732">Signal</keyword>
<proteinExistence type="inferred from homology"/>
<feature type="active site" description="Proton donor/acceptor" evidence="10">
    <location>
        <position position="355"/>
    </location>
</feature>
<evidence type="ECO:0000256" key="10">
    <source>
        <dbReference type="PROSITE-ProRule" id="PRU01379"/>
    </source>
</evidence>
<feature type="region of interest" description="Disordered" evidence="11">
    <location>
        <begin position="226"/>
        <end position="247"/>
    </location>
</feature>
<keyword evidence="9" id="KW-0482">Metalloprotease</keyword>